<dbReference type="RefSeq" id="WP_124709443.1">
    <property type="nucleotide sequence ID" value="NZ_CP033972.1"/>
</dbReference>
<dbReference type="Gene3D" id="1.10.357.10">
    <property type="entry name" value="Tetracycline Repressor, domain 2"/>
    <property type="match status" value="1"/>
</dbReference>
<dbReference type="AlphaFoldDB" id="A0A3G8JQM3"/>
<dbReference type="SUPFAM" id="SSF48498">
    <property type="entry name" value="Tetracyclin repressor-like, C-terminal domain"/>
    <property type="match status" value="1"/>
</dbReference>
<organism evidence="4 5">
    <name type="scientific">Gordonia insulae</name>
    <dbReference type="NCBI Taxonomy" id="2420509"/>
    <lineage>
        <taxon>Bacteria</taxon>
        <taxon>Bacillati</taxon>
        <taxon>Actinomycetota</taxon>
        <taxon>Actinomycetes</taxon>
        <taxon>Mycobacteriales</taxon>
        <taxon>Gordoniaceae</taxon>
        <taxon>Gordonia</taxon>
    </lineage>
</organism>
<dbReference type="PROSITE" id="PS50977">
    <property type="entry name" value="HTH_TETR_2"/>
    <property type="match status" value="1"/>
</dbReference>
<accession>A0A3G8JQM3</accession>
<dbReference type="InterPro" id="IPR009057">
    <property type="entry name" value="Homeodomain-like_sf"/>
</dbReference>
<evidence type="ECO:0000313" key="4">
    <source>
        <dbReference type="EMBL" id="AZG47015.1"/>
    </source>
</evidence>
<dbReference type="EMBL" id="CP033972">
    <property type="protein sequence ID" value="AZG47015.1"/>
    <property type="molecule type" value="Genomic_DNA"/>
</dbReference>
<dbReference type="PANTHER" id="PTHR30055:SF226">
    <property type="entry name" value="HTH-TYPE TRANSCRIPTIONAL REGULATOR PKSA"/>
    <property type="match status" value="1"/>
</dbReference>
<dbReference type="OrthoDB" id="4802216at2"/>
<evidence type="ECO:0000259" key="3">
    <source>
        <dbReference type="PROSITE" id="PS50977"/>
    </source>
</evidence>
<feature type="DNA-binding region" description="H-T-H motif" evidence="2">
    <location>
        <begin position="42"/>
        <end position="61"/>
    </location>
</feature>
<dbReference type="Proteomes" id="UP000271469">
    <property type="component" value="Chromosome"/>
</dbReference>
<protein>
    <recommendedName>
        <fullName evidence="3">HTH tetR-type domain-containing protein</fullName>
    </recommendedName>
</protein>
<evidence type="ECO:0000256" key="1">
    <source>
        <dbReference type="ARBA" id="ARBA00023125"/>
    </source>
</evidence>
<dbReference type="InterPro" id="IPR036271">
    <property type="entry name" value="Tet_transcr_reg_TetR-rel_C_sf"/>
</dbReference>
<dbReference type="GO" id="GO:0000976">
    <property type="term" value="F:transcription cis-regulatory region binding"/>
    <property type="evidence" value="ECO:0007669"/>
    <property type="project" value="TreeGrafter"/>
</dbReference>
<dbReference type="Pfam" id="PF00440">
    <property type="entry name" value="TetR_N"/>
    <property type="match status" value="1"/>
</dbReference>
<dbReference type="PANTHER" id="PTHR30055">
    <property type="entry name" value="HTH-TYPE TRANSCRIPTIONAL REGULATOR RUTR"/>
    <property type="match status" value="1"/>
</dbReference>
<evidence type="ECO:0000313" key="5">
    <source>
        <dbReference type="Proteomes" id="UP000271469"/>
    </source>
</evidence>
<feature type="domain" description="HTH tetR-type" evidence="3">
    <location>
        <begin position="19"/>
        <end position="79"/>
    </location>
</feature>
<proteinExistence type="predicted"/>
<keyword evidence="5" id="KW-1185">Reference proteome</keyword>
<dbReference type="GO" id="GO:0003700">
    <property type="term" value="F:DNA-binding transcription factor activity"/>
    <property type="evidence" value="ECO:0007669"/>
    <property type="project" value="TreeGrafter"/>
</dbReference>
<keyword evidence="1 2" id="KW-0238">DNA-binding</keyword>
<dbReference type="SUPFAM" id="SSF46689">
    <property type="entry name" value="Homeodomain-like"/>
    <property type="match status" value="1"/>
</dbReference>
<dbReference type="InterPro" id="IPR001647">
    <property type="entry name" value="HTH_TetR"/>
</dbReference>
<gene>
    <name evidence="4" type="ORF">D7316_03620</name>
</gene>
<sequence length="243" mass="26025">MTTSEGRRYAGADADERRERRRAELVGAGLEVFGSEGFAGISIKRLCEHAGLTQRYFYESFADRTALLAAVYDDCVAFARSATVSAAAEFVADRESDGVAATDAPAVARAALGAFVRTLADHPRRARVMLVEVVGVSPQLERLRLNAIHGWADLILTLALGERSPDRTQRLAAIGLVGAVTQLLVDWYTSTTGEFAADEPTPEVGRIESASATAASGPDLFELDAILDVCVELFVAAYESLLD</sequence>
<reference evidence="4 5" key="1">
    <citation type="submission" date="2018-11" db="EMBL/GenBank/DDBJ databases">
        <title>Gordonia insulae sp. nov., isolated from an island soil.</title>
        <authorList>
            <person name="Kim Y.S."/>
            <person name="Kim S.B."/>
        </authorList>
    </citation>
    <scope>NUCLEOTIDE SEQUENCE [LARGE SCALE GENOMIC DNA]</scope>
    <source>
        <strain evidence="4 5">MMS17-SY073</strain>
    </source>
</reference>
<dbReference type="KEGG" id="gom:D7316_03620"/>
<dbReference type="InterPro" id="IPR050109">
    <property type="entry name" value="HTH-type_TetR-like_transc_reg"/>
</dbReference>
<evidence type="ECO:0000256" key="2">
    <source>
        <dbReference type="PROSITE-ProRule" id="PRU00335"/>
    </source>
</evidence>
<name>A0A3G8JQM3_9ACTN</name>